<gene>
    <name evidence="4" type="ORF">G6321_00003420</name>
    <name evidence="3" type="ORF">G6321_14725</name>
</gene>
<dbReference type="SUPFAM" id="SSF52540">
    <property type="entry name" value="P-loop containing nucleoside triphosphate hydrolases"/>
    <property type="match status" value="1"/>
</dbReference>
<reference evidence="4 5" key="1">
    <citation type="journal article" date="2017" name="Syst. Appl. Microbiol.">
        <title>Soybeans inoculated with root zone soils of Canadian native legumes harbour diverse and novel Bradyrhizobium spp. that possess agricultural potential.</title>
        <authorList>
            <person name="Bromfield E.S.P."/>
            <person name="Cloutier S."/>
            <person name="Tambong J.T."/>
            <person name="Tran Thi T.V."/>
        </authorList>
    </citation>
    <scope>NUCLEOTIDE SEQUENCE [LARGE SCALE GENOMIC DNA]</scope>
    <source>
        <strain evidence="4 5">323S2</strain>
    </source>
</reference>
<evidence type="ECO:0000313" key="3">
    <source>
        <dbReference type="EMBL" id="NYY89634.1"/>
    </source>
</evidence>
<keyword evidence="1" id="KW-0175">Coiled coil</keyword>
<dbReference type="Pfam" id="PF13166">
    <property type="entry name" value="AAA_13"/>
    <property type="match status" value="1"/>
</dbReference>
<feature type="domain" description="Protein CR006 P-loop" evidence="2">
    <location>
        <begin position="10"/>
        <end position="715"/>
    </location>
</feature>
<dbReference type="Gene3D" id="3.40.50.300">
    <property type="entry name" value="P-loop containing nucleotide triphosphate hydrolases"/>
    <property type="match status" value="1"/>
</dbReference>
<dbReference type="InterPro" id="IPR027417">
    <property type="entry name" value="P-loop_NTPase"/>
</dbReference>
<sequence>MLQEIKIAGCATYSSEGEKLAALKPINFIFGSNGAGKTTISRVINDPSAYASCALTWEKGRMLVSRVYNSDFVTRNFAQQLPGIFTLGEAASDTLDKIDNAKGGVQALEDDIAQLNGTLGSADASSGKRGELRTLRTQFEADCWKIKGKHDPHFKDAFTGVRNSQAKFCDKVLAELAANTAELVTIGELKRKATTLFEEGLERHTVIPLIDATDLLVVEAVPVLTKQVVGKEDVDVAALIRRLGNSDWVKQGLPYLGHGSQCPFCQQEVEIELAARLKAYFDETYLNDMAAIAAALETYEVITETTLKKLKEIVAVDSRHLDSELLRADIDRLAARIELNKRRLEAKKREPSSPVTLEPLAELVEPVITRVVAANVSIAAHNALVDNIATERRTLIGQVWKYLLEENSQTVKKYQADKEALDKAVQGLTAAIKTKEHQLISAKTQLRELEKKITSVQPTVSAINALLASFGFSGFKLRTAGERDHLYEIVRDGGDNAAATLSEGEKGFVCFLYFYHLLRGSVSESDVTSDRIVVFDDPVSSLDSDVLFIVSILIKRVLKEAAEGSSQIKQVILLTHNIYFHKEVSFDPSRRTECRANETFWIIRKVEGASKIVGYKYNPIKTSYELLWAEVRAANRSNMAIQNTLRRIIEYYFKILGNVDSDDIVGKFEGKDQQLCASLFSWVNDGSHSAHDDLYVSVENSVVDRYLNVFRRIFEKTGHCGHYTMMMGEEPVDSTRRVVAVAALEAAV</sequence>
<evidence type="ECO:0000256" key="1">
    <source>
        <dbReference type="SAM" id="Coils"/>
    </source>
</evidence>
<evidence type="ECO:0000313" key="5">
    <source>
        <dbReference type="Proteomes" id="UP000564836"/>
    </source>
</evidence>
<dbReference type="RefSeq" id="WP_166345954.1">
    <property type="nucleotide sequence ID" value="NZ_CP088280.1"/>
</dbReference>
<protein>
    <submittedName>
        <fullName evidence="3">AAA family ATPase</fullName>
    </submittedName>
</protein>
<dbReference type="EMBL" id="CP088280">
    <property type="protein sequence ID" value="UGX94299.1"/>
    <property type="molecule type" value="Genomic_DNA"/>
</dbReference>
<feature type="coiled-coil region" evidence="1">
    <location>
        <begin position="404"/>
        <end position="452"/>
    </location>
</feature>
<evidence type="ECO:0000313" key="4">
    <source>
        <dbReference type="EMBL" id="UGX94299.1"/>
    </source>
</evidence>
<evidence type="ECO:0000259" key="2">
    <source>
        <dbReference type="Pfam" id="PF13166"/>
    </source>
</evidence>
<dbReference type="EMBL" id="JACBFH010000001">
    <property type="protein sequence ID" value="NYY89634.1"/>
    <property type="molecule type" value="Genomic_DNA"/>
</dbReference>
<reference evidence="3" key="2">
    <citation type="submission" date="2020-06" db="EMBL/GenBank/DDBJ databases">
        <title>Whole Genome Sequence of Bradyrhizobium sp. Strain 323S2.</title>
        <authorList>
            <person name="Bromfield E.S.P."/>
        </authorList>
    </citation>
    <scope>NUCLEOTIDE SEQUENCE [LARGE SCALE GENOMIC DNA]</scope>
    <source>
        <strain evidence="3">323S2</strain>
    </source>
</reference>
<organism evidence="3">
    <name type="scientific">Bradyrhizobium barranii subsp. barranii</name>
    <dbReference type="NCBI Taxonomy" id="2823807"/>
    <lineage>
        <taxon>Bacteria</taxon>
        <taxon>Pseudomonadati</taxon>
        <taxon>Pseudomonadota</taxon>
        <taxon>Alphaproteobacteria</taxon>
        <taxon>Hyphomicrobiales</taxon>
        <taxon>Nitrobacteraceae</taxon>
        <taxon>Bradyrhizobium</taxon>
        <taxon>Bradyrhizobium barranii</taxon>
    </lineage>
</organism>
<dbReference type="Proteomes" id="UP000564836">
    <property type="component" value="Chromosome"/>
</dbReference>
<name>A0A7Z0Q887_9BRAD</name>
<accession>A0A7Z0Q887</accession>
<reference evidence="4 5" key="3">
    <citation type="journal article" date="2022" name="Int. J. Syst. Evol. Microbiol.">
        <title>Strains of Bradyrhizobium barranii sp. nov. associated with legumes native to Canada are symbionts of soybeans and belong to different subspecies (subsp. barranii subsp. nov. and subsp. apii subsp. nov.) and symbiovars (sv. glycinearum and sv. septentrionale).</title>
        <authorList>
            <person name="Bromfield E.S.P."/>
            <person name="Cloutier S."/>
            <person name="Wasai-Hara S."/>
            <person name="Minamisawa K."/>
        </authorList>
    </citation>
    <scope>NUCLEOTIDE SEQUENCE [LARGE SCALE GENOMIC DNA]</scope>
    <source>
        <strain evidence="4 5">323S2</strain>
    </source>
</reference>
<dbReference type="InterPro" id="IPR026866">
    <property type="entry name" value="CR006_AAA"/>
</dbReference>
<proteinExistence type="predicted"/>
<dbReference type="AlphaFoldDB" id="A0A7Z0Q887"/>